<keyword evidence="1" id="KW-0217">Developmental protein</keyword>
<feature type="compositionally biased region" description="Basic and acidic residues" evidence="8">
    <location>
        <begin position="517"/>
        <end position="529"/>
    </location>
</feature>
<evidence type="ECO:0000259" key="9">
    <source>
        <dbReference type="Pfam" id="PF15241"/>
    </source>
</evidence>
<accession>A0A452ESC9</accession>
<feature type="compositionally biased region" description="Polar residues" evidence="8">
    <location>
        <begin position="238"/>
        <end position="251"/>
    </location>
</feature>
<dbReference type="GO" id="GO:0005200">
    <property type="term" value="F:structural constituent of cytoskeleton"/>
    <property type="evidence" value="ECO:0007669"/>
    <property type="project" value="InterPro"/>
</dbReference>
<dbReference type="Pfam" id="PF15241">
    <property type="entry name" value="Cylicin_N"/>
    <property type="match status" value="1"/>
</dbReference>
<feature type="compositionally biased region" description="Basic and acidic residues" evidence="8">
    <location>
        <begin position="348"/>
        <end position="374"/>
    </location>
</feature>
<feature type="compositionally biased region" description="Basic and acidic residues" evidence="8">
    <location>
        <begin position="129"/>
        <end position="142"/>
    </location>
</feature>
<name>A0A452ESC9_CAPHI</name>
<keyword evidence="3" id="KW-0677">Repeat</keyword>
<feature type="compositionally biased region" description="Basic and acidic residues" evidence="8">
    <location>
        <begin position="150"/>
        <end position="172"/>
    </location>
</feature>
<protein>
    <submittedName>
        <fullName evidence="10">Cylicin 1</fullName>
    </submittedName>
</protein>
<keyword evidence="4" id="KW-0221">Differentiation</keyword>
<reference evidence="11" key="1">
    <citation type="submission" date="2016-04" db="EMBL/GenBank/DDBJ databases">
        <title>Polished mammalian reference genomes with single-molecule sequencing and chromosome conformation capture applied to the Capra hircus genome.</title>
        <authorList>
            <person name="Bickhart D.M."/>
            <person name="Koren S."/>
            <person name="Rosen B."/>
            <person name="Hastie A."/>
            <person name="Liachko I."/>
            <person name="Sullivan S.T."/>
            <person name="Burton J."/>
            <person name="Sayre B.L."/>
            <person name="Huson H.J."/>
            <person name="Lee J."/>
            <person name="Lam E."/>
            <person name="Kelley C.M."/>
            <person name="Hutchison J.L."/>
            <person name="Zhou Y."/>
            <person name="Sun J."/>
            <person name="Crisa A."/>
            <person name="Schwartz J.C."/>
            <person name="Hammond J.A."/>
            <person name="Schroeder S.G."/>
            <person name="Liu G.E."/>
            <person name="Dunham M."/>
            <person name="Shendure J."/>
            <person name="Sonstegard T.S."/>
            <person name="Phillippy A.M."/>
            <person name="Van Tassell C.P."/>
            <person name="Smith T.P."/>
        </authorList>
    </citation>
    <scope>NUCLEOTIDE SEQUENCE [LARGE SCALE GENOMIC DNA]</scope>
</reference>
<evidence type="ECO:0000313" key="11">
    <source>
        <dbReference type="Proteomes" id="UP000291000"/>
    </source>
</evidence>
<reference evidence="10" key="3">
    <citation type="submission" date="2025-09" db="UniProtKB">
        <authorList>
            <consortium name="Ensembl"/>
        </authorList>
    </citation>
    <scope>IDENTIFICATION</scope>
</reference>
<feature type="compositionally biased region" description="Basic and acidic residues" evidence="8">
    <location>
        <begin position="383"/>
        <end position="397"/>
    </location>
</feature>
<feature type="compositionally biased region" description="Basic and acidic residues" evidence="8">
    <location>
        <begin position="284"/>
        <end position="329"/>
    </location>
</feature>
<sequence length="660" mass="73741">FNSELGNKAFMIKATVSSWSCLTSLSLAAKNIINLILVLVICKKLWNQQYFTITFPKSSKPGGKKRLRPSEIQITVPRHDKRNLDELQKPAHIWIRHSLRKKFQSPSINLTVMRQASFRHPYTHISRSKKAESKKYKDDKKGTALKKMSKKDTGPHEIDEKPEIGNKAEKTPSKSSHGSQLSKESKSKSETNPESKDSIPVSIKHQKKEKIYSKDSKEMDFESISTKKYSKTSKNNSDAISETCSKNSSNVGLMVHLGESDADTMEFDMWLKNYSQNNSKKPTKKDAKKDAKGKGSDAESADSKDAKKDAKKDKKGAKDTKKDAKKDTESTDAESGDSKDAKKGKKESKKDKKMDAKKDAASDAESGDSKDAKKDLKKGKKDSKKDDKKKDAKKDAESTDAESGDSKDAKKDSKKGKKDDKKMDAKKDAESTDAESGDSKDKDSKKDKKDDKKDAKKDVVSTDADSESEGDAKKSEKDSKKDKKDLKKDDKKKSTMKSGESTETESDWESKKVKRDSKKDAKKSAKDTESSGAESDVSSKRYLKKTEMFKSSDAESEESLFKPGPKKRVDESDATSTDSKKDAVEPKRGIKMPSRRTTFKEKGKKIGTGRVPPSRERPPLPPCEPILPSPRVKHLCRCQMPPPPLKPRYAPLVCLLLFYF</sequence>
<reference evidence="10" key="2">
    <citation type="submission" date="2025-08" db="UniProtKB">
        <authorList>
            <consortium name="Ensembl"/>
        </authorList>
    </citation>
    <scope>IDENTIFICATION</scope>
</reference>
<feature type="compositionally biased region" description="Basic and acidic residues" evidence="8">
    <location>
        <begin position="209"/>
        <end position="220"/>
    </location>
</feature>
<feature type="region of interest" description="Disordered" evidence="8">
    <location>
        <begin position="121"/>
        <end position="251"/>
    </location>
</feature>
<feature type="region of interest" description="Disordered" evidence="8">
    <location>
        <begin position="274"/>
        <end position="626"/>
    </location>
</feature>
<evidence type="ECO:0000256" key="3">
    <source>
        <dbReference type="ARBA" id="ARBA00022737"/>
    </source>
</evidence>
<keyword evidence="2" id="KW-0963">Cytoplasm</keyword>
<gene>
    <name evidence="10" type="primary">CYLC1</name>
</gene>
<evidence type="ECO:0000256" key="5">
    <source>
        <dbReference type="ARBA" id="ARBA00022871"/>
    </source>
</evidence>
<dbReference type="GO" id="GO:0001675">
    <property type="term" value="P:acrosome assembly"/>
    <property type="evidence" value="ECO:0007669"/>
    <property type="project" value="Ensembl"/>
</dbReference>
<evidence type="ECO:0000256" key="1">
    <source>
        <dbReference type="ARBA" id="ARBA00022473"/>
    </source>
</evidence>
<dbReference type="STRING" id="9925.ENSCHIP00000015084"/>
<evidence type="ECO:0000256" key="2">
    <source>
        <dbReference type="ARBA" id="ARBA00022490"/>
    </source>
</evidence>
<dbReference type="PANTHER" id="PTHR16742">
    <property type="entry name" value="CYCLICIN"/>
    <property type="match status" value="1"/>
</dbReference>
<dbReference type="Proteomes" id="UP000291000">
    <property type="component" value="Unassembled WGS sequence"/>
</dbReference>
<evidence type="ECO:0000256" key="8">
    <source>
        <dbReference type="SAM" id="MobiDB-lite"/>
    </source>
</evidence>
<dbReference type="InterPro" id="IPR026189">
    <property type="entry name" value="CYLC"/>
</dbReference>
<evidence type="ECO:0000256" key="6">
    <source>
        <dbReference type="ARBA" id="ARBA00023212"/>
    </source>
</evidence>
<evidence type="ECO:0000256" key="4">
    <source>
        <dbReference type="ARBA" id="ARBA00022782"/>
    </source>
</evidence>
<dbReference type="GO" id="GO:0061827">
    <property type="term" value="C:sperm head"/>
    <property type="evidence" value="ECO:0007669"/>
    <property type="project" value="Ensembl"/>
</dbReference>
<feature type="compositionally biased region" description="Basic and acidic residues" evidence="8">
    <location>
        <begin position="470"/>
        <end position="493"/>
    </location>
</feature>
<organism evidence="10 11">
    <name type="scientific">Capra hircus</name>
    <name type="common">Goat</name>
    <dbReference type="NCBI Taxonomy" id="9925"/>
    <lineage>
        <taxon>Eukaryota</taxon>
        <taxon>Metazoa</taxon>
        <taxon>Chordata</taxon>
        <taxon>Craniata</taxon>
        <taxon>Vertebrata</taxon>
        <taxon>Euteleostomi</taxon>
        <taxon>Mammalia</taxon>
        <taxon>Eutheria</taxon>
        <taxon>Laurasiatheria</taxon>
        <taxon>Artiodactyla</taxon>
        <taxon>Ruminantia</taxon>
        <taxon>Pecora</taxon>
        <taxon>Bovidae</taxon>
        <taxon>Caprinae</taxon>
        <taxon>Capra</taxon>
    </lineage>
</organism>
<dbReference type="GO" id="GO:0033150">
    <property type="term" value="C:cytoskeletal calyx"/>
    <property type="evidence" value="ECO:0007669"/>
    <property type="project" value="UniProtKB-SubCell"/>
</dbReference>
<dbReference type="GO" id="GO:0043159">
    <property type="term" value="C:acrosomal matrix"/>
    <property type="evidence" value="ECO:0007669"/>
    <property type="project" value="Ensembl"/>
</dbReference>
<feature type="compositionally biased region" description="Basic and acidic residues" evidence="8">
    <location>
        <begin position="578"/>
        <end position="588"/>
    </location>
</feature>
<feature type="compositionally biased region" description="Basic and acidic residues" evidence="8">
    <location>
        <begin position="437"/>
        <end position="460"/>
    </location>
</feature>
<feature type="compositionally biased region" description="Basic and acidic residues" evidence="8">
    <location>
        <begin position="544"/>
        <end position="553"/>
    </location>
</feature>
<feature type="compositionally biased region" description="Basic and acidic residues" evidence="8">
    <location>
        <begin position="404"/>
        <end position="430"/>
    </location>
</feature>
<evidence type="ECO:0000313" key="10">
    <source>
        <dbReference type="Ensembl" id="ENSCHIP00000015084.1"/>
    </source>
</evidence>
<proteinExistence type="predicted"/>
<keyword evidence="5" id="KW-0744">Spermatogenesis</keyword>
<comment type="subcellular location">
    <subcellularLocation>
        <location evidence="7">Cytoplasm</location>
        <location evidence="7">Cytoskeleton</location>
        <location evidence="7">Perinuclear theca</location>
        <location evidence="7">Calyx</location>
    </subcellularLocation>
</comment>
<evidence type="ECO:0000256" key="7">
    <source>
        <dbReference type="ARBA" id="ARBA00049644"/>
    </source>
</evidence>
<dbReference type="AlphaFoldDB" id="A0A452ESC9"/>
<feature type="compositionally biased region" description="Basic and acidic residues" evidence="8">
    <location>
        <begin position="183"/>
        <end position="197"/>
    </location>
</feature>
<dbReference type="GO" id="GO:0005634">
    <property type="term" value="C:nucleus"/>
    <property type="evidence" value="ECO:0007669"/>
    <property type="project" value="TreeGrafter"/>
</dbReference>
<dbReference type="Ensembl" id="ENSCHIT00000022886.1">
    <property type="protein sequence ID" value="ENSCHIP00000015084.1"/>
    <property type="gene ID" value="ENSCHIG00000015857.1"/>
</dbReference>
<keyword evidence="6" id="KW-0206">Cytoskeleton</keyword>
<dbReference type="GeneTree" id="ENSGT00730000111075"/>
<dbReference type="InterPro" id="IPR029354">
    <property type="entry name" value="Cylicin_N"/>
</dbReference>
<keyword evidence="11" id="KW-1185">Reference proteome</keyword>
<feature type="domain" description="Cylicin N-terminal" evidence="9">
    <location>
        <begin position="34"/>
        <end position="132"/>
    </location>
</feature>
<dbReference type="PANTHER" id="PTHR16742:SF1">
    <property type="entry name" value="CYLICIN-1"/>
    <property type="match status" value="1"/>
</dbReference>